<keyword evidence="2" id="KW-1185">Reference proteome</keyword>
<reference evidence="2" key="1">
    <citation type="journal article" date="2023" name="Front. Plant Sci.">
        <title>Chromosomal-level genome assembly of Melastoma candidum provides insights into trichome evolution.</title>
        <authorList>
            <person name="Zhong Y."/>
            <person name="Wu W."/>
            <person name="Sun C."/>
            <person name="Zou P."/>
            <person name="Liu Y."/>
            <person name="Dai S."/>
            <person name="Zhou R."/>
        </authorList>
    </citation>
    <scope>NUCLEOTIDE SEQUENCE [LARGE SCALE GENOMIC DNA]</scope>
</reference>
<accession>A0ACB9RU34</accession>
<name>A0ACB9RU34_9MYRT</name>
<proteinExistence type="predicted"/>
<organism evidence="1 2">
    <name type="scientific">Melastoma candidum</name>
    <dbReference type="NCBI Taxonomy" id="119954"/>
    <lineage>
        <taxon>Eukaryota</taxon>
        <taxon>Viridiplantae</taxon>
        <taxon>Streptophyta</taxon>
        <taxon>Embryophyta</taxon>
        <taxon>Tracheophyta</taxon>
        <taxon>Spermatophyta</taxon>
        <taxon>Magnoliopsida</taxon>
        <taxon>eudicotyledons</taxon>
        <taxon>Gunneridae</taxon>
        <taxon>Pentapetalae</taxon>
        <taxon>rosids</taxon>
        <taxon>malvids</taxon>
        <taxon>Myrtales</taxon>
        <taxon>Melastomataceae</taxon>
        <taxon>Melastomatoideae</taxon>
        <taxon>Melastomateae</taxon>
        <taxon>Melastoma</taxon>
    </lineage>
</organism>
<evidence type="ECO:0000313" key="2">
    <source>
        <dbReference type="Proteomes" id="UP001057402"/>
    </source>
</evidence>
<sequence>MSPHRVILDCKLSECRGRAKKERVVVVVPRNKEGVGGFENVRYNPIFICTAIPADVSAMEDEIKSPKKKPLKQTGDLFLSCFGCGSNTTFTNKANTKGKRKVAQGRGPGPGPGLYWSIGKSTASTVPVEAAAAAIVAAAKTAVESDKSGVIRKFSQRRLEQANSAVATDGLLPPESTQERRRDEGQKPRRTDSGRKKRAPLPPPPPPPPPPNPVMVTAIIQPKPNSDNPLDPIVGMSIMLVTLIVLVSCGQLWAILCTAAWFYVLPRLRPQSTNKSMEESLEEEVDYMRSEEYKKKVVLEGILQRNPRKSSSLVM</sequence>
<dbReference type="Proteomes" id="UP001057402">
    <property type="component" value="Chromosome 3"/>
</dbReference>
<protein>
    <submittedName>
        <fullName evidence="1">Uncharacterized protein</fullName>
    </submittedName>
</protein>
<dbReference type="EMBL" id="CM042882">
    <property type="protein sequence ID" value="KAI4382497.1"/>
    <property type="molecule type" value="Genomic_DNA"/>
</dbReference>
<evidence type="ECO:0000313" key="1">
    <source>
        <dbReference type="EMBL" id="KAI4382497.1"/>
    </source>
</evidence>
<comment type="caution">
    <text evidence="1">The sequence shown here is derived from an EMBL/GenBank/DDBJ whole genome shotgun (WGS) entry which is preliminary data.</text>
</comment>
<gene>
    <name evidence="1" type="ORF">MLD38_008454</name>
</gene>